<feature type="transmembrane region" description="Helical" evidence="1">
    <location>
        <begin position="106"/>
        <end position="126"/>
    </location>
</feature>
<comment type="caution">
    <text evidence="2">The sequence shown here is derived from an EMBL/GenBank/DDBJ whole genome shotgun (WGS) entry which is preliminary data.</text>
</comment>
<keyword evidence="1" id="KW-0812">Transmembrane</keyword>
<keyword evidence="3" id="KW-1185">Reference proteome</keyword>
<reference evidence="2 3" key="1">
    <citation type="submission" date="2018-10" db="EMBL/GenBank/DDBJ databases">
        <title>Draft Genome Sequence of Anaerotignum sp. KCTC 15736.</title>
        <authorList>
            <person name="Choi S.H."/>
            <person name="Kim J.S."/>
            <person name="Kang S.W."/>
            <person name="Lee J.S."/>
            <person name="Park S.H."/>
        </authorList>
    </citation>
    <scope>NUCLEOTIDE SEQUENCE [LARGE SCALE GENOMIC DNA]</scope>
    <source>
        <strain evidence="2 3">KCTC 15736</strain>
    </source>
</reference>
<evidence type="ECO:0008006" key="4">
    <source>
        <dbReference type="Google" id="ProtNLM"/>
    </source>
</evidence>
<keyword evidence="1" id="KW-1133">Transmembrane helix</keyword>
<proteinExistence type="predicted"/>
<dbReference type="InterPro" id="IPR019074">
    <property type="entry name" value="YabQ"/>
</dbReference>
<dbReference type="Proteomes" id="UP000287361">
    <property type="component" value="Unassembled WGS sequence"/>
</dbReference>
<accession>A0A401LBT2</accession>
<dbReference type="Pfam" id="PF09578">
    <property type="entry name" value="Spore_YabQ"/>
    <property type="match status" value="1"/>
</dbReference>
<feature type="transmembrane region" description="Helical" evidence="1">
    <location>
        <begin position="12"/>
        <end position="29"/>
    </location>
</feature>
<feature type="transmembrane region" description="Helical" evidence="1">
    <location>
        <begin position="72"/>
        <end position="94"/>
    </location>
</feature>
<organism evidence="2 3">
    <name type="scientific">Anaerotignum faecicola</name>
    <dbReference type="NCBI Taxonomy" id="2358141"/>
    <lineage>
        <taxon>Bacteria</taxon>
        <taxon>Bacillati</taxon>
        <taxon>Bacillota</taxon>
        <taxon>Clostridia</taxon>
        <taxon>Lachnospirales</taxon>
        <taxon>Anaerotignaceae</taxon>
        <taxon>Anaerotignum</taxon>
    </lineage>
</organism>
<protein>
    <recommendedName>
        <fullName evidence="4">Spore cortex biosynthesis protein YabQ</fullName>
    </recommendedName>
</protein>
<evidence type="ECO:0000313" key="3">
    <source>
        <dbReference type="Proteomes" id="UP000287361"/>
    </source>
</evidence>
<dbReference type="EMBL" id="BHVZ01000001">
    <property type="protein sequence ID" value="GCB29016.1"/>
    <property type="molecule type" value="Genomic_DNA"/>
</dbReference>
<name>A0A401LBT2_9FIRM</name>
<dbReference type="OrthoDB" id="9801633at2"/>
<evidence type="ECO:0000256" key="1">
    <source>
        <dbReference type="SAM" id="Phobius"/>
    </source>
</evidence>
<feature type="transmembrane region" description="Helical" evidence="1">
    <location>
        <begin position="49"/>
        <end position="65"/>
    </location>
</feature>
<dbReference type="NCBIfam" id="TIGR02893">
    <property type="entry name" value="spore_yabQ"/>
    <property type="match status" value="1"/>
</dbReference>
<keyword evidence="1" id="KW-0472">Membrane</keyword>
<sequence length="169" mass="19509">MILSLHAQAQLFLLTVLLGGGMGLFYDGLRVFRHALRHNAFWVQAEDGLFWLLAVFLVFCVMLHANAGEIRFFTILGLFGGMGLYFLTLSRMVLAVSDKIISAVKYMLGLFGRIVTMPFRLLWLVFRRPARKIGGFCEKQRKKLLQSVKLCVKIIIHRLHINRRMLRKK</sequence>
<dbReference type="AlphaFoldDB" id="A0A401LBT2"/>
<gene>
    <name evidence="2" type="ORF">KGMB03357_06770</name>
</gene>
<evidence type="ECO:0000313" key="2">
    <source>
        <dbReference type="EMBL" id="GCB29016.1"/>
    </source>
</evidence>